<name>A0A9W6ZNX2_9STRA</name>
<dbReference type="Gene3D" id="1.10.30.10">
    <property type="entry name" value="High mobility group box domain"/>
    <property type="match status" value="2"/>
</dbReference>
<keyword evidence="3" id="KW-0175">Coiled coil</keyword>
<feature type="DNA-binding region" description="HMG box" evidence="2">
    <location>
        <begin position="339"/>
        <end position="402"/>
    </location>
</feature>
<dbReference type="InterPro" id="IPR009071">
    <property type="entry name" value="HMG_box_dom"/>
</dbReference>
<feature type="domain" description="HMG box" evidence="5">
    <location>
        <begin position="201"/>
        <end position="252"/>
    </location>
</feature>
<dbReference type="InterPro" id="IPR001739">
    <property type="entry name" value="Methyl_CpG_DNA-bd"/>
</dbReference>
<dbReference type="GO" id="GO:0005634">
    <property type="term" value="C:nucleus"/>
    <property type="evidence" value="ECO:0007669"/>
    <property type="project" value="UniProtKB-UniRule"/>
</dbReference>
<dbReference type="PANTHER" id="PTHR48112">
    <property type="entry name" value="HIGH MOBILITY GROUP PROTEIN DSP1"/>
    <property type="match status" value="1"/>
</dbReference>
<dbReference type="EMBL" id="BLQM01000045">
    <property type="protein sequence ID" value="GMH55421.1"/>
    <property type="molecule type" value="Genomic_DNA"/>
</dbReference>
<evidence type="ECO:0000259" key="5">
    <source>
        <dbReference type="PROSITE" id="PS50118"/>
    </source>
</evidence>
<evidence type="ECO:0000256" key="4">
    <source>
        <dbReference type="SAM" id="MobiDB-lite"/>
    </source>
</evidence>
<dbReference type="Proteomes" id="UP001162640">
    <property type="component" value="Unassembled WGS sequence"/>
</dbReference>
<gene>
    <name evidence="7" type="ORF">TL16_g01903</name>
</gene>
<evidence type="ECO:0000313" key="7">
    <source>
        <dbReference type="EMBL" id="GMH55421.1"/>
    </source>
</evidence>
<evidence type="ECO:0000259" key="6">
    <source>
        <dbReference type="PROSITE" id="PS50982"/>
    </source>
</evidence>
<dbReference type="InterPro" id="IPR016177">
    <property type="entry name" value="DNA-bd_dom_sf"/>
</dbReference>
<dbReference type="SUPFAM" id="SSF54171">
    <property type="entry name" value="DNA-binding domain"/>
    <property type="match status" value="1"/>
</dbReference>
<keyword evidence="2" id="KW-0539">Nucleus</keyword>
<feature type="region of interest" description="Disordered" evidence="4">
    <location>
        <begin position="730"/>
        <end position="776"/>
    </location>
</feature>
<evidence type="ECO:0000256" key="2">
    <source>
        <dbReference type="PROSITE-ProRule" id="PRU00267"/>
    </source>
</evidence>
<dbReference type="GO" id="GO:0003677">
    <property type="term" value="F:DNA binding"/>
    <property type="evidence" value="ECO:0007669"/>
    <property type="project" value="UniProtKB-UniRule"/>
</dbReference>
<feature type="domain" description="HMG box" evidence="5">
    <location>
        <begin position="339"/>
        <end position="402"/>
    </location>
</feature>
<feature type="DNA-binding region" description="HMG box" evidence="2">
    <location>
        <begin position="265"/>
        <end position="333"/>
    </location>
</feature>
<dbReference type="PROSITE" id="PS50982">
    <property type="entry name" value="MBD"/>
    <property type="match status" value="1"/>
</dbReference>
<organism evidence="7 8">
    <name type="scientific">Triparma laevis f. inornata</name>
    <dbReference type="NCBI Taxonomy" id="1714386"/>
    <lineage>
        <taxon>Eukaryota</taxon>
        <taxon>Sar</taxon>
        <taxon>Stramenopiles</taxon>
        <taxon>Ochrophyta</taxon>
        <taxon>Bolidophyceae</taxon>
        <taxon>Parmales</taxon>
        <taxon>Triparmaceae</taxon>
        <taxon>Triparma</taxon>
    </lineage>
</organism>
<dbReference type="SUPFAM" id="SSF47095">
    <property type="entry name" value="HMG-box"/>
    <property type="match status" value="3"/>
</dbReference>
<sequence>MELLSEYIIDCGGTSDHLKGWYVTIESRKTGTTQGSSDTYYFSPKNKKFRSRTEVARHFGLIAGAPKGGVETIETEDGFKLTAQGTPMHSFFLDEPFASGRGPKPVKGGRKVGSLSPVNDVNRMQRKWVVVPTLTGPKKRKWTTQIKDVKKATPEPPQQQKQPARAKTPPPSSSSSRSRTPPPLFSPRILTRPLKTTSKSPRKVKSSYLYYQKEQAPLLLAEHPSLSKSPGYLSKISGLNWHKMTPSEKRPYDLDALVELNNPPPTKNHTTFTIFQAKTLPELREKEPESDWNDNIKHVSELWKSLHINEKNRYEALAKKDKERYEREMEEYRRRPKRPKPWRKGYMIFLSTKDAEKLEEAEKFAERIKKEWEELGEKGRRRWVREGEEEEKRFWREMEVYEGIIVREEEERKRRERENKSNPNSTESENIEHALFSLGPKKEEIGMDLAELSKYKKSEFKAEQDKNKKLARTTLVSHMPNGTNIVHPTWGAGVVRKVSKSWMKANFVEHKIKAFRASEVESIEGVSVQELYAQGVKETLVPRREGIKPGFKPWAKSKEMRQAEKERMIGKHKRPLGRARKGKVWDYDIGDWVDFVGDQALIESQKFGSGGLVVKDGVIRAAQRQTVHTGEEEEDQKELGKFAVRRAKEKHLVVGGFFGVDVSGIVIKGGKKKKKKEEEAALSYELPVGQMTAEELEVAAFLSMREKPKSPTPMEVETAVSVPLVADHAIIGGAPPPEAAPVVEMQPEKVQPEVTSSSPPHPPPPEEESGDLLRTT</sequence>
<feature type="compositionally biased region" description="Low complexity" evidence="4">
    <location>
        <begin position="158"/>
        <end position="179"/>
    </location>
</feature>
<dbReference type="InterPro" id="IPR050342">
    <property type="entry name" value="HMGB"/>
</dbReference>
<dbReference type="Gene3D" id="3.30.890.10">
    <property type="entry name" value="Methyl-cpg-binding Protein 2, Chain A"/>
    <property type="match status" value="1"/>
</dbReference>
<evidence type="ECO:0000256" key="3">
    <source>
        <dbReference type="SAM" id="Coils"/>
    </source>
</evidence>
<feature type="domain" description="HMG box" evidence="5">
    <location>
        <begin position="265"/>
        <end position="333"/>
    </location>
</feature>
<protein>
    <recommendedName>
        <fullName evidence="9">HMG box domain-containing protein</fullName>
    </recommendedName>
</protein>
<dbReference type="AlphaFoldDB" id="A0A9W6ZNX2"/>
<evidence type="ECO:0008006" key="9">
    <source>
        <dbReference type="Google" id="ProtNLM"/>
    </source>
</evidence>
<evidence type="ECO:0000256" key="1">
    <source>
        <dbReference type="ARBA" id="ARBA00023125"/>
    </source>
</evidence>
<evidence type="ECO:0000313" key="8">
    <source>
        <dbReference type="Proteomes" id="UP001162640"/>
    </source>
</evidence>
<dbReference type="InterPro" id="IPR036910">
    <property type="entry name" value="HMG_box_dom_sf"/>
</dbReference>
<feature type="region of interest" description="Disordered" evidence="4">
    <location>
        <begin position="139"/>
        <end position="204"/>
    </location>
</feature>
<dbReference type="Pfam" id="PF00505">
    <property type="entry name" value="HMG_box"/>
    <property type="match status" value="2"/>
</dbReference>
<comment type="caution">
    <text evidence="7">The sequence shown here is derived from an EMBL/GenBank/DDBJ whole genome shotgun (WGS) entry which is preliminary data.</text>
</comment>
<dbReference type="PROSITE" id="PS50118">
    <property type="entry name" value="HMG_BOX_2"/>
    <property type="match status" value="3"/>
</dbReference>
<feature type="DNA-binding region" description="HMG box" evidence="2">
    <location>
        <begin position="201"/>
        <end position="252"/>
    </location>
</feature>
<dbReference type="SMART" id="SM00398">
    <property type="entry name" value="HMG"/>
    <property type="match status" value="2"/>
</dbReference>
<dbReference type="Pfam" id="PF01429">
    <property type="entry name" value="MBD"/>
    <property type="match status" value="1"/>
</dbReference>
<keyword evidence="1 2" id="KW-0238">DNA-binding</keyword>
<reference evidence="8" key="1">
    <citation type="journal article" date="2023" name="Commun. Biol.">
        <title>Genome analysis of Parmales, the sister group of diatoms, reveals the evolutionary specialization of diatoms from phago-mixotrophs to photoautotrophs.</title>
        <authorList>
            <person name="Ban H."/>
            <person name="Sato S."/>
            <person name="Yoshikawa S."/>
            <person name="Yamada K."/>
            <person name="Nakamura Y."/>
            <person name="Ichinomiya M."/>
            <person name="Sato N."/>
            <person name="Blanc-Mathieu R."/>
            <person name="Endo H."/>
            <person name="Kuwata A."/>
            <person name="Ogata H."/>
        </authorList>
    </citation>
    <scope>NUCLEOTIDE SEQUENCE [LARGE SCALE GENOMIC DNA]</scope>
</reference>
<dbReference type="CDD" id="cd00084">
    <property type="entry name" value="HMG-box_SF"/>
    <property type="match status" value="2"/>
</dbReference>
<proteinExistence type="predicted"/>
<feature type="coiled-coil region" evidence="3">
    <location>
        <begin position="311"/>
        <end position="378"/>
    </location>
</feature>
<feature type="domain" description="MBD" evidence="6">
    <location>
        <begin position="7"/>
        <end position="86"/>
    </location>
</feature>
<accession>A0A9W6ZNX2</accession>